<dbReference type="InterPro" id="IPR051678">
    <property type="entry name" value="AGP_Transferase"/>
</dbReference>
<dbReference type="EMBL" id="JAPDHF010000004">
    <property type="protein sequence ID" value="KAJ4019571.1"/>
    <property type="molecule type" value="Genomic_DNA"/>
</dbReference>
<dbReference type="Pfam" id="PF01636">
    <property type="entry name" value="APH"/>
    <property type="match status" value="2"/>
</dbReference>
<reference evidence="2" key="1">
    <citation type="submission" date="2022-10" db="EMBL/GenBank/DDBJ databases">
        <title>Fusarium specimens isolated from Avocado Roots.</title>
        <authorList>
            <person name="Stajich J."/>
            <person name="Roper C."/>
            <person name="Heimlech-Rivalta G."/>
        </authorList>
    </citation>
    <scope>NUCLEOTIDE SEQUENCE</scope>
    <source>
        <strain evidence="2">CF00143</strain>
    </source>
</reference>
<dbReference type="OrthoDB" id="10003767at2759"/>
<evidence type="ECO:0000313" key="2">
    <source>
        <dbReference type="EMBL" id="KAJ4019571.1"/>
    </source>
</evidence>
<dbReference type="Proteomes" id="UP001152130">
    <property type="component" value="Unassembled WGS sequence"/>
</dbReference>
<evidence type="ECO:0000259" key="1">
    <source>
        <dbReference type="Pfam" id="PF01636"/>
    </source>
</evidence>
<dbReference type="SUPFAM" id="SSF56112">
    <property type="entry name" value="Protein kinase-like (PK-like)"/>
    <property type="match status" value="1"/>
</dbReference>
<gene>
    <name evidence="2" type="ORF">NW766_003307</name>
</gene>
<organism evidence="2 3">
    <name type="scientific">Fusarium irregulare</name>
    <dbReference type="NCBI Taxonomy" id="2494466"/>
    <lineage>
        <taxon>Eukaryota</taxon>
        <taxon>Fungi</taxon>
        <taxon>Dikarya</taxon>
        <taxon>Ascomycota</taxon>
        <taxon>Pezizomycotina</taxon>
        <taxon>Sordariomycetes</taxon>
        <taxon>Hypocreomycetidae</taxon>
        <taxon>Hypocreales</taxon>
        <taxon>Nectriaceae</taxon>
        <taxon>Fusarium</taxon>
        <taxon>Fusarium incarnatum-equiseti species complex</taxon>
    </lineage>
</organism>
<dbReference type="InterPro" id="IPR011009">
    <property type="entry name" value="Kinase-like_dom_sf"/>
</dbReference>
<accession>A0A9W8PWG1</accession>
<dbReference type="InterPro" id="IPR002575">
    <property type="entry name" value="Aminoglycoside_PTrfase"/>
</dbReference>
<protein>
    <recommendedName>
        <fullName evidence="1">Aminoglycoside phosphotransferase domain-containing protein</fullName>
    </recommendedName>
</protein>
<feature type="domain" description="Aminoglycoside phosphotransferase" evidence="1">
    <location>
        <begin position="239"/>
        <end position="297"/>
    </location>
</feature>
<dbReference type="Gene3D" id="3.90.1200.10">
    <property type="match status" value="1"/>
</dbReference>
<sequence length="423" mass="49127">MVERPGLLWDESGICTMPLWEHEPKIEGIIKVFLRLGFAHNRDQLHVSVLGQGAINKAYLVKIREAGNEKALVMRVSLPIDPGNKICGEVATVQWLRRYTTLPVPEVINYMASPDDDIGYEWILMSHVPGQTALVEWRKMSMNQKRRLVEQIESYQHELTGQTFDAIGTLRKVEDKYAPGQIVDLEFCFGDHFSYNINRGPFHCARDWFQALADIIVMDFEQVLHEEDLDEFDLTMTKHYLGIVNRLRQLIPTLFSDTTPERTVVWHGDLSLSNMIIDEDGNLNGIIDWECISTIPIWAATDTPSFLRSQDRHDEPLPERYYRRAPKVDIYGRDDEGLDDKYWRDLEDYEFTILRAHYDSCRRHHNPWCKNDLPKDEKLKYDFLDAINVCRAQDLGGAVDEWIDELEEGNIIALEYGDHAFPL</sequence>
<comment type="caution">
    <text evidence="2">The sequence shown here is derived from an EMBL/GenBank/DDBJ whole genome shotgun (WGS) entry which is preliminary data.</text>
</comment>
<dbReference type="PANTHER" id="PTHR21310">
    <property type="entry name" value="AMINOGLYCOSIDE PHOSPHOTRANSFERASE-RELATED-RELATED"/>
    <property type="match status" value="1"/>
</dbReference>
<dbReference type="Gene3D" id="3.30.200.20">
    <property type="entry name" value="Phosphorylase Kinase, domain 1"/>
    <property type="match status" value="1"/>
</dbReference>
<evidence type="ECO:0000313" key="3">
    <source>
        <dbReference type="Proteomes" id="UP001152130"/>
    </source>
</evidence>
<keyword evidence="3" id="KW-1185">Reference proteome</keyword>
<name>A0A9W8PWG1_9HYPO</name>
<dbReference type="PANTHER" id="PTHR21310:SF13">
    <property type="entry name" value="AMINOGLYCOSIDE PHOSPHOTRANSFERASE DOMAIN-CONTAINING PROTEIN"/>
    <property type="match status" value="1"/>
</dbReference>
<dbReference type="AlphaFoldDB" id="A0A9W8PWG1"/>
<feature type="domain" description="Aminoglycoside phosphotransferase" evidence="1">
    <location>
        <begin position="47"/>
        <end position="151"/>
    </location>
</feature>
<proteinExistence type="predicted"/>